<dbReference type="PROSITE" id="PS00061">
    <property type="entry name" value="ADH_SHORT"/>
    <property type="match status" value="1"/>
</dbReference>
<sequence length="253" mass="26191">MSGPLQDRVVVVTGAGQGIGRAHALAIAAAGATVLIAERDASRGEAVAEEVEAAGGRAEARRVDVTSHDEIAAVASSWIEAYGRIDGLVNNAALFSTITMRPFWEIPVTEWDDVLAVNVRGPWAVTAALLPGLRASGSASVVNIGSDAVWLGRPGYLHYVVSKAGVAGMTHSMAHELGGEGIRVNTVSPGPVYTEIERGTVTAEQKAAMRSAQALPRDAGPEDITGPVVFLLSDAAGFVTGQTLHVDGGLIHR</sequence>
<dbReference type="CDD" id="cd05233">
    <property type="entry name" value="SDR_c"/>
    <property type="match status" value="1"/>
</dbReference>
<dbReference type="Gene3D" id="3.40.50.720">
    <property type="entry name" value="NAD(P)-binding Rossmann-like Domain"/>
    <property type="match status" value="1"/>
</dbReference>
<dbReference type="PANTHER" id="PTHR24321:SF8">
    <property type="entry name" value="ESTRADIOL 17-BETA-DEHYDROGENASE 8-RELATED"/>
    <property type="match status" value="1"/>
</dbReference>
<name>A0ABU8NBN8_9PSEU</name>
<dbReference type="EMBL" id="JBBEGL010000008">
    <property type="protein sequence ID" value="MEJ2889820.1"/>
    <property type="molecule type" value="Genomic_DNA"/>
</dbReference>
<dbReference type="InterPro" id="IPR020904">
    <property type="entry name" value="Sc_DH/Rdtase_CS"/>
</dbReference>
<dbReference type="InterPro" id="IPR002347">
    <property type="entry name" value="SDR_fam"/>
</dbReference>
<dbReference type="Proteomes" id="UP001370100">
    <property type="component" value="Unassembled WGS sequence"/>
</dbReference>
<gene>
    <name evidence="3" type="ORF">WCD41_25405</name>
</gene>
<evidence type="ECO:0000313" key="4">
    <source>
        <dbReference type="Proteomes" id="UP001370100"/>
    </source>
</evidence>
<accession>A0ABU8NBN8</accession>
<dbReference type="InterPro" id="IPR036291">
    <property type="entry name" value="NAD(P)-bd_dom_sf"/>
</dbReference>
<dbReference type="PRINTS" id="PR00081">
    <property type="entry name" value="GDHRDH"/>
</dbReference>
<proteinExistence type="inferred from homology"/>
<dbReference type="Pfam" id="PF13561">
    <property type="entry name" value="adh_short_C2"/>
    <property type="match status" value="1"/>
</dbReference>
<reference evidence="3 4" key="1">
    <citation type="submission" date="2024-03" db="EMBL/GenBank/DDBJ databases">
        <title>Actinomycetospora sp. OC33-EN06, a novel actinomycete isolated from wild orchid (Aerides multiflora).</title>
        <authorList>
            <person name="Suriyachadkun C."/>
        </authorList>
    </citation>
    <scope>NUCLEOTIDE SEQUENCE [LARGE SCALE GENOMIC DNA]</scope>
    <source>
        <strain evidence="3 4">OC33-EN06</strain>
    </source>
</reference>
<evidence type="ECO:0000256" key="2">
    <source>
        <dbReference type="ARBA" id="ARBA00023002"/>
    </source>
</evidence>
<dbReference type="RefSeq" id="WP_337717765.1">
    <property type="nucleotide sequence ID" value="NZ_JBBEGL010000008.1"/>
</dbReference>
<protein>
    <submittedName>
        <fullName evidence="3">SDR family oxidoreductase</fullName>
    </submittedName>
</protein>
<evidence type="ECO:0000256" key="1">
    <source>
        <dbReference type="ARBA" id="ARBA00006484"/>
    </source>
</evidence>
<keyword evidence="4" id="KW-1185">Reference proteome</keyword>
<keyword evidence="2" id="KW-0560">Oxidoreductase</keyword>
<dbReference type="SUPFAM" id="SSF51735">
    <property type="entry name" value="NAD(P)-binding Rossmann-fold domains"/>
    <property type="match status" value="1"/>
</dbReference>
<evidence type="ECO:0000313" key="3">
    <source>
        <dbReference type="EMBL" id="MEJ2889820.1"/>
    </source>
</evidence>
<comment type="caution">
    <text evidence="3">The sequence shown here is derived from an EMBL/GenBank/DDBJ whole genome shotgun (WGS) entry which is preliminary data.</text>
</comment>
<comment type="similarity">
    <text evidence="1">Belongs to the short-chain dehydrogenases/reductases (SDR) family.</text>
</comment>
<organism evidence="3 4">
    <name type="scientific">Actinomycetospora aeridis</name>
    <dbReference type="NCBI Taxonomy" id="3129231"/>
    <lineage>
        <taxon>Bacteria</taxon>
        <taxon>Bacillati</taxon>
        <taxon>Actinomycetota</taxon>
        <taxon>Actinomycetes</taxon>
        <taxon>Pseudonocardiales</taxon>
        <taxon>Pseudonocardiaceae</taxon>
        <taxon>Actinomycetospora</taxon>
    </lineage>
</organism>
<dbReference type="PANTHER" id="PTHR24321">
    <property type="entry name" value="DEHYDROGENASES, SHORT CHAIN"/>
    <property type="match status" value="1"/>
</dbReference>
<dbReference type="PRINTS" id="PR00080">
    <property type="entry name" value="SDRFAMILY"/>
</dbReference>